<gene>
    <name evidence="12" type="ORF">SAMN04488134_10434</name>
</gene>
<comment type="pathway">
    <text evidence="1">Amino-acid degradation; L-alanine degradation via dehydrogenase pathway; NH(3) and pyruvate from L-alanine: step 1/1.</text>
</comment>
<keyword evidence="13" id="KW-1185">Reference proteome</keyword>
<evidence type="ECO:0000256" key="8">
    <source>
        <dbReference type="PIRSR" id="PIRSR000183-2"/>
    </source>
</evidence>
<evidence type="ECO:0000313" key="12">
    <source>
        <dbReference type="EMBL" id="SEO12460.1"/>
    </source>
</evidence>
<dbReference type="GO" id="GO:0000166">
    <property type="term" value="F:nucleotide binding"/>
    <property type="evidence" value="ECO:0007669"/>
    <property type="project" value="UniProtKB-KW"/>
</dbReference>
<dbReference type="InterPro" id="IPR008142">
    <property type="entry name" value="AlaDH/PNT_CS1"/>
</dbReference>
<dbReference type="PROSITE" id="PS00836">
    <property type="entry name" value="ALADH_PNT_1"/>
    <property type="match status" value="1"/>
</dbReference>
<feature type="binding site" evidence="9">
    <location>
        <position position="133"/>
    </location>
    <ligand>
        <name>NAD(+)</name>
        <dbReference type="ChEBI" id="CHEBI:57540"/>
    </ligand>
</feature>
<reference evidence="12 13" key="1">
    <citation type="submission" date="2016-10" db="EMBL/GenBank/DDBJ databases">
        <authorList>
            <person name="de Groot N.N."/>
        </authorList>
    </citation>
    <scope>NUCLEOTIDE SEQUENCE [LARGE SCALE GENOMIC DNA]</scope>
    <source>
        <strain evidence="12 13">CGMCC 1.10434</strain>
    </source>
</reference>
<dbReference type="OrthoDB" id="9804592at2"/>
<evidence type="ECO:0000256" key="4">
    <source>
        <dbReference type="ARBA" id="ARBA00023002"/>
    </source>
</evidence>
<dbReference type="Pfam" id="PF01262">
    <property type="entry name" value="AlaDh_PNT_C"/>
    <property type="match status" value="1"/>
</dbReference>
<dbReference type="InterPro" id="IPR008141">
    <property type="entry name" value="Ala_DH"/>
</dbReference>
<feature type="binding site" evidence="9">
    <location>
        <position position="219"/>
    </location>
    <ligand>
        <name>NAD(+)</name>
        <dbReference type="ChEBI" id="CHEBI:57540"/>
    </ligand>
</feature>
<dbReference type="EC" id="1.4.1.1" evidence="3 6"/>
<feature type="binding site" evidence="9">
    <location>
        <position position="279"/>
    </location>
    <ligand>
        <name>NAD(+)</name>
        <dbReference type="ChEBI" id="CHEBI:57540"/>
    </ligand>
</feature>
<dbReference type="InterPro" id="IPR007886">
    <property type="entry name" value="AlaDH/PNT_N"/>
</dbReference>
<keyword evidence="5 6" id="KW-0520">NAD</keyword>
<feature type="binding site" evidence="8">
    <location>
        <position position="74"/>
    </location>
    <ligand>
        <name>substrate</name>
    </ligand>
</feature>
<feature type="binding site" evidence="9">
    <location>
        <begin position="266"/>
        <end position="269"/>
    </location>
    <ligand>
        <name>NAD(+)</name>
        <dbReference type="ChEBI" id="CHEBI:57540"/>
    </ligand>
</feature>
<evidence type="ECO:0000256" key="3">
    <source>
        <dbReference type="ARBA" id="ARBA00012897"/>
    </source>
</evidence>
<comment type="similarity">
    <text evidence="2 6">Belongs to the AlaDH/PNT family.</text>
</comment>
<evidence type="ECO:0000256" key="7">
    <source>
        <dbReference type="PIRSR" id="PIRSR000183-1"/>
    </source>
</evidence>
<dbReference type="GO" id="GO:0042853">
    <property type="term" value="P:L-alanine catabolic process"/>
    <property type="evidence" value="ECO:0007669"/>
    <property type="project" value="UniProtKB-UniPathway"/>
</dbReference>
<evidence type="ECO:0000256" key="6">
    <source>
        <dbReference type="PIRNR" id="PIRNR000183"/>
    </source>
</evidence>
<dbReference type="EMBL" id="FODJ01000004">
    <property type="protein sequence ID" value="SEO12460.1"/>
    <property type="molecule type" value="Genomic_DNA"/>
</dbReference>
<evidence type="ECO:0000313" key="13">
    <source>
        <dbReference type="Proteomes" id="UP000199300"/>
    </source>
</evidence>
<proteinExistence type="inferred from homology"/>
<dbReference type="GO" id="GO:0000286">
    <property type="term" value="F:alanine dehydrogenase activity"/>
    <property type="evidence" value="ECO:0007669"/>
    <property type="project" value="UniProtKB-UniRule"/>
</dbReference>
<dbReference type="InterPro" id="IPR008143">
    <property type="entry name" value="Ala_DH/PNT_CS2"/>
</dbReference>
<name>A0A1H8M5B9_9BACI</name>
<feature type="domain" description="Alanine dehydrogenase/pyridine nucleotide transhydrogenase N-terminal" evidence="11">
    <location>
        <begin position="4"/>
        <end position="136"/>
    </location>
</feature>
<dbReference type="Proteomes" id="UP000199300">
    <property type="component" value="Unassembled WGS sequence"/>
</dbReference>
<dbReference type="Gene3D" id="3.40.50.720">
    <property type="entry name" value="NAD(P)-binding Rossmann-like Domain"/>
    <property type="match status" value="2"/>
</dbReference>
<dbReference type="PANTHER" id="PTHR42795:SF1">
    <property type="entry name" value="ALANINE DEHYDROGENASE"/>
    <property type="match status" value="1"/>
</dbReference>
<dbReference type="PIRSF" id="PIRSF000183">
    <property type="entry name" value="Alanine_dh"/>
    <property type="match status" value="1"/>
</dbReference>
<dbReference type="SUPFAM" id="SSF52283">
    <property type="entry name" value="Formate/glycerate dehydrogenase catalytic domain-like"/>
    <property type="match status" value="1"/>
</dbReference>
<feature type="active site" description="Proton donor/acceptor" evidence="7">
    <location>
        <position position="269"/>
    </location>
</feature>
<dbReference type="InterPro" id="IPR007698">
    <property type="entry name" value="AlaDH/PNT_NAD(H)-bd"/>
</dbReference>
<evidence type="ECO:0000256" key="2">
    <source>
        <dbReference type="ARBA" id="ARBA00005689"/>
    </source>
</evidence>
<feature type="binding site" evidence="9">
    <location>
        <position position="197"/>
    </location>
    <ligand>
        <name>NAD(+)</name>
        <dbReference type="ChEBI" id="CHEBI:57540"/>
    </ligand>
</feature>
<evidence type="ECO:0000256" key="1">
    <source>
        <dbReference type="ARBA" id="ARBA00005206"/>
    </source>
</evidence>
<dbReference type="UniPathway" id="UPA00527">
    <property type="reaction ID" value="UER00585"/>
</dbReference>
<dbReference type="Pfam" id="PF05222">
    <property type="entry name" value="AlaDh_PNT_N"/>
    <property type="match status" value="1"/>
</dbReference>
<dbReference type="SUPFAM" id="SSF51735">
    <property type="entry name" value="NAD(P)-binding Rossmann-fold domains"/>
    <property type="match status" value="1"/>
</dbReference>
<evidence type="ECO:0000256" key="9">
    <source>
        <dbReference type="PIRSR" id="PIRSR000183-3"/>
    </source>
</evidence>
<dbReference type="AlphaFoldDB" id="A0A1H8M5B9"/>
<dbReference type="STRING" id="872970.SAMN04488134_10434"/>
<feature type="active site" description="Proton donor/acceptor" evidence="7">
    <location>
        <position position="95"/>
    </location>
</feature>
<dbReference type="NCBIfam" id="TIGR00518">
    <property type="entry name" value="alaDH"/>
    <property type="match status" value="1"/>
</dbReference>
<dbReference type="CDD" id="cd05305">
    <property type="entry name" value="L-AlaDH"/>
    <property type="match status" value="1"/>
</dbReference>
<feature type="binding site" evidence="9">
    <location>
        <begin position="298"/>
        <end position="301"/>
    </location>
    <ligand>
        <name>NAD(+)</name>
        <dbReference type="ChEBI" id="CHEBI:57540"/>
    </ligand>
</feature>
<keyword evidence="9" id="KW-0547">Nucleotide-binding</keyword>
<dbReference type="PROSITE" id="PS00837">
    <property type="entry name" value="ALADH_PNT_2"/>
    <property type="match status" value="1"/>
</dbReference>
<dbReference type="FunFam" id="3.40.50.720:FF:000049">
    <property type="entry name" value="Alanine dehydrogenase"/>
    <property type="match status" value="1"/>
</dbReference>
<keyword evidence="4 6" id="KW-0560">Oxidoreductase</keyword>
<dbReference type="RefSeq" id="WP_091496370.1">
    <property type="nucleotide sequence ID" value="NZ_FODJ01000004.1"/>
</dbReference>
<dbReference type="SMART" id="SM01003">
    <property type="entry name" value="AlaDh_PNT_N"/>
    <property type="match status" value="1"/>
</dbReference>
<feature type="binding site" evidence="9">
    <location>
        <begin position="238"/>
        <end position="239"/>
    </location>
    <ligand>
        <name>NAD(+)</name>
        <dbReference type="ChEBI" id="CHEBI:57540"/>
    </ligand>
</feature>
<organism evidence="12 13">
    <name type="scientific">Amphibacillus marinus</name>
    <dbReference type="NCBI Taxonomy" id="872970"/>
    <lineage>
        <taxon>Bacteria</taxon>
        <taxon>Bacillati</taxon>
        <taxon>Bacillota</taxon>
        <taxon>Bacilli</taxon>
        <taxon>Bacillales</taxon>
        <taxon>Bacillaceae</taxon>
        <taxon>Amphibacillus</taxon>
    </lineage>
</organism>
<protein>
    <recommendedName>
        <fullName evidence="3 6">Alanine dehydrogenase</fullName>
        <ecNumber evidence="3 6">1.4.1.1</ecNumber>
    </recommendedName>
</protein>
<dbReference type="GO" id="GO:0005886">
    <property type="term" value="C:plasma membrane"/>
    <property type="evidence" value="ECO:0007669"/>
    <property type="project" value="TreeGrafter"/>
</dbReference>
<dbReference type="InterPro" id="IPR036291">
    <property type="entry name" value="NAD(P)-bd_dom_sf"/>
</dbReference>
<evidence type="ECO:0000256" key="5">
    <source>
        <dbReference type="ARBA" id="ARBA00023027"/>
    </source>
</evidence>
<dbReference type="PANTHER" id="PTHR42795">
    <property type="entry name" value="ALANINE DEHYDROGENASE"/>
    <property type="match status" value="1"/>
</dbReference>
<dbReference type="SMART" id="SM01002">
    <property type="entry name" value="AlaDh_PNT_C"/>
    <property type="match status" value="1"/>
</dbReference>
<evidence type="ECO:0000259" key="10">
    <source>
        <dbReference type="SMART" id="SM01002"/>
    </source>
</evidence>
<comment type="catalytic activity">
    <reaction evidence="6">
        <text>L-alanine + NAD(+) + H2O = pyruvate + NH4(+) + NADH + H(+)</text>
        <dbReference type="Rhea" id="RHEA:18405"/>
        <dbReference type="ChEBI" id="CHEBI:15361"/>
        <dbReference type="ChEBI" id="CHEBI:15377"/>
        <dbReference type="ChEBI" id="CHEBI:15378"/>
        <dbReference type="ChEBI" id="CHEBI:28938"/>
        <dbReference type="ChEBI" id="CHEBI:57540"/>
        <dbReference type="ChEBI" id="CHEBI:57945"/>
        <dbReference type="ChEBI" id="CHEBI:57972"/>
        <dbReference type="EC" id="1.4.1.1"/>
    </reaction>
</comment>
<feature type="domain" description="Alanine dehydrogenase/pyridine nucleotide transhydrogenase NAD(H)-binding" evidence="10">
    <location>
        <begin position="148"/>
        <end position="297"/>
    </location>
</feature>
<accession>A0A1H8M5B9</accession>
<sequence>MQIGIPKEIKNNERRVAITPNGVQLLVRDGHEVIIEQEAGTEAGFTNQLYEEAGASIVVSAQEVWAADMVIKVKEPQESEYGFFRDDLILFTYLHLANEPALTSALKASGITAIAYETMMDEKGGLPILTPMSIVAGRLAPQLGAHYLQSPQGGEGVLIGGVPGVQNGKVVIIGGGVAGQNALQIAKGLGAHVTILDVKLDVLQRIEDIYGQDVVTLMSNQLNIAKAVKEADVVIGAVLIPGSKAPKLVSEAMVSEMKPGSVIIDIAIDQGGIFETVDRTTSHDDPVYQKYGVLHYAVPNMPGAVPRTSTIALTNVTIPYAIKIARQGFLAACKLDQMIYTGVNIYQGHTTNENVAMAFEQQFTPLADLL</sequence>
<feature type="binding site" evidence="8">
    <location>
        <position position="15"/>
    </location>
    <ligand>
        <name>substrate</name>
    </ligand>
</feature>
<evidence type="ECO:0000259" key="11">
    <source>
        <dbReference type="SMART" id="SM01003"/>
    </source>
</evidence>